<name>A0A371ICA3_MUCPR</name>
<organism evidence="3 4">
    <name type="scientific">Mucuna pruriens</name>
    <name type="common">Velvet bean</name>
    <name type="synonym">Dolichos pruriens</name>
    <dbReference type="NCBI Taxonomy" id="157652"/>
    <lineage>
        <taxon>Eukaryota</taxon>
        <taxon>Viridiplantae</taxon>
        <taxon>Streptophyta</taxon>
        <taxon>Embryophyta</taxon>
        <taxon>Tracheophyta</taxon>
        <taxon>Spermatophyta</taxon>
        <taxon>Magnoliopsida</taxon>
        <taxon>eudicotyledons</taxon>
        <taxon>Gunneridae</taxon>
        <taxon>Pentapetalae</taxon>
        <taxon>rosids</taxon>
        <taxon>fabids</taxon>
        <taxon>Fabales</taxon>
        <taxon>Fabaceae</taxon>
        <taxon>Papilionoideae</taxon>
        <taxon>50 kb inversion clade</taxon>
        <taxon>NPAAA clade</taxon>
        <taxon>indigoferoid/millettioid clade</taxon>
        <taxon>Phaseoleae</taxon>
        <taxon>Mucuna</taxon>
    </lineage>
</organism>
<dbReference type="EMBL" id="QJKJ01000433">
    <property type="protein sequence ID" value="RDY12614.1"/>
    <property type="molecule type" value="Genomic_DNA"/>
</dbReference>
<evidence type="ECO:0000259" key="2">
    <source>
        <dbReference type="Pfam" id="PF24496"/>
    </source>
</evidence>
<dbReference type="Pfam" id="PF24496">
    <property type="entry name" value="DUF7588"/>
    <property type="match status" value="1"/>
</dbReference>
<sequence>MEKATPSIPRPAPQINFIKQDNSGKVCILWTNSKLEGVNNTSQIPHPIYKDMDYDQKSNQSPTYSSMDVDETLRKDFRSKENKLKRDWFFQNYKGKEKIKIQDEYYGFIEKTKTQVPFFDWFHAYSIKKKINYPWQVDVIINPSVRGINWVIKDGKIVQSDLPPETLVKPNIEEPSTSSSQIEKPLFKPFKMSDRAQKVLKEFRKQKFEKCAENSEILEKINNLIKAIPEQSEGVRTRSSRINVLGKDSDNSSISSFSRTEEGSVSEREFNKKGKIPLNLNPVNWKSSSKLYYQRPTAPDLLLEERGEGNFRFPKIFPEQIQQGFAQFTKLYNFEESRIPTDLKHFSSFALAWIFSWQYRYSKTENNKHFPILQRHFFVKWWNQFDASKEEPDKVKIWFKSNPEFLKPTDLDTSLFLNQKSQLAAFLARSKSKKHLTNNLKEVLKMLHSQEEAESSSKTEEVNSPATTSSDISFCSSSSTSLTSYSKTLNLLIEQDNQTHEVTPKHNIFDKEVRFEKIN</sequence>
<feature type="compositionally biased region" description="Low complexity" evidence="1">
    <location>
        <begin position="467"/>
        <end position="477"/>
    </location>
</feature>
<dbReference type="InterPro" id="IPR056010">
    <property type="entry name" value="DUF7588"/>
</dbReference>
<accession>A0A371ICA3</accession>
<dbReference type="Proteomes" id="UP000257109">
    <property type="component" value="Unassembled WGS sequence"/>
</dbReference>
<dbReference type="OrthoDB" id="1459757at2759"/>
<protein>
    <recommendedName>
        <fullName evidence="2">DUF7588 domain-containing protein</fullName>
    </recommendedName>
</protein>
<keyword evidence="4" id="KW-1185">Reference proteome</keyword>
<feature type="region of interest" description="Disordered" evidence="1">
    <location>
        <begin position="451"/>
        <end position="477"/>
    </location>
</feature>
<comment type="caution">
    <text evidence="3">The sequence shown here is derived from an EMBL/GenBank/DDBJ whole genome shotgun (WGS) entry which is preliminary data.</text>
</comment>
<proteinExistence type="predicted"/>
<dbReference type="AlphaFoldDB" id="A0A371ICA3"/>
<reference evidence="3" key="1">
    <citation type="submission" date="2018-05" db="EMBL/GenBank/DDBJ databases">
        <title>Draft genome of Mucuna pruriens seed.</title>
        <authorList>
            <person name="Nnadi N.E."/>
            <person name="Vos R."/>
            <person name="Hasami M.H."/>
            <person name="Devisetty U.K."/>
            <person name="Aguiy J.C."/>
        </authorList>
    </citation>
    <scope>NUCLEOTIDE SEQUENCE [LARGE SCALE GENOMIC DNA]</scope>
    <source>
        <strain evidence="3">JCA_2017</strain>
    </source>
</reference>
<dbReference type="PANTHER" id="PTHR46249:SF31">
    <property type="entry name" value="AMINOTRANSFERASE-LIKE PLANT MOBILE DOMAIN-CONTAINING PROTEIN"/>
    <property type="match status" value="1"/>
</dbReference>
<feature type="domain" description="DUF7588" evidence="2">
    <location>
        <begin position="71"/>
        <end position="134"/>
    </location>
</feature>
<evidence type="ECO:0000313" key="3">
    <source>
        <dbReference type="EMBL" id="RDY12614.1"/>
    </source>
</evidence>
<evidence type="ECO:0000313" key="4">
    <source>
        <dbReference type="Proteomes" id="UP000257109"/>
    </source>
</evidence>
<evidence type="ECO:0000256" key="1">
    <source>
        <dbReference type="SAM" id="MobiDB-lite"/>
    </source>
</evidence>
<gene>
    <name evidence="3" type="ORF">CR513_02550</name>
</gene>
<feature type="compositionally biased region" description="Basic and acidic residues" evidence="1">
    <location>
        <begin position="451"/>
        <end position="461"/>
    </location>
</feature>
<dbReference type="PANTHER" id="PTHR46249">
    <property type="entry name" value="CCHC-TYPE DOMAIN-CONTAINING PROTEIN-RELATED"/>
    <property type="match status" value="1"/>
</dbReference>
<feature type="non-terminal residue" evidence="3">
    <location>
        <position position="1"/>
    </location>
</feature>